<dbReference type="InterPro" id="IPR023346">
    <property type="entry name" value="Lysozyme-like_dom_sf"/>
</dbReference>
<reference evidence="3" key="1">
    <citation type="submission" date="2020-08" db="EMBL/GenBank/DDBJ databases">
        <title>Whole genome shotgun sequence of Polymorphospora rubra NBRC 101157.</title>
        <authorList>
            <person name="Komaki H."/>
            <person name="Tamura T."/>
        </authorList>
    </citation>
    <scope>NUCLEOTIDE SEQUENCE</scope>
    <source>
        <strain evidence="3">NBRC 101157</strain>
    </source>
</reference>
<keyword evidence="4" id="KW-1185">Reference proteome</keyword>
<dbReference type="InterPro" id="IPR003646">
    <property type="entry name" value="SH3-like_bac-type"/>
</dbReference>
<dbReference type="Gene3D" id="2.30.30.40">
    <property type="entry name" value="SH3 Domains"/>
    <property type="match status" value="1"/>
</dbReference>
<dbReference type="PROSITE" id="PS51781">
    <property type="entry name" value="SH3B"/>
    <property type="match status" value="1"/>
</dbReference>
<dbReference type="EMBL" id="AP023359">
    <property type="protein sequence ID" value="BCJ68012.1"/>
    <property type="molecule type" value="Genomic_DNA"/>
</dbReference>
<feature type="chain" id="PRO_5039072877" description="SH3b domain-containing protein" evidence="1">
    <location>
        <begin position="27"/>
        <end position="253"/>
    </location>
</feature>
<dbReference type="Pfam" id="PF08239">
    <property type="entry name" value="SH3_3"/>
    <property type="match status" value="1"/>
</dbReference>
<evidence type="ECO:0000313" key="3">
    <source>
        <dbReference type="EMBL" id="BCJ68012.1"/>
    </source>
</evidence>
<sequence>MGRVIRTVAALVAVLGLNLTVAGVPAAASPAGAETVAAGTRTGVGVGVQASARSVRCAQPARAAGWTGENLVVAVAVALAESWCTAGAQNRNGPTAGCPNGSLDRGGWQINNCYHAWVSDACAYELYCNARAAHDIWGWSGWTAWATYTNGAYRNYLAEAREGVGNPGGGVYGTVNTGGDALNVRSGPGTSHAVIGTVAHGATVQIICQTRGTRVWSDVYQYWTDIWDKIGDGRYVSDGFVHTGSSGTVAPNC</sequence>
<protein>
    <recommendedName>
        <fullName evidence="2">SH3b domain-containing protein</fullName>
    </recommendedName>
</protein>
<dbReference type="KEGG" id="pry:Prubr_50330"/>
<dbReference type="Proteomes" id="UP000680866">
    <property type="component" value="Chromosome"/>
</dbReference>
<organism evidence="3 4">
    <name type="scientific">Polymorphospora rubra</name>
    <dbReference type="NCBI Taxonomy" id="338584"/>
    <lineage>
        <taxon>Bacteria</taxon>
        <taxon>Bacillati</taxon>
        <taxon>Actinomycetota</taxon>
        <taxon>Actinomycetes</taxon>
        <taxon>Micromonosporales</taxon>
        <taxon>Micromonosporaceae</taxon>
        <taxon>Polymorphospora</taxon>
    </lineage>
</organism>
<evidence type="ECO:0000259" key="2">
    <source>
        <dbReference type="PROSITE" id="PS51781"/>
    </source>
</evidence>
<feature type="domain" description="SH3b" evidence="2">
    <location>
        <begin position="172"/>
        <end position="245"/>
    </location>
</feature>
<dbReference type="AlphaFoldDB" id="A0A810N3G9"/>
<accession>A0A810N3G9</accession>
<dbReference type="Pfam" id="PF18896">
    <property type="entry name" value="SLT_3"/>
    <property type="match status" value="1"/>
</dbReference>
<dbReference type="InterPro" id="IPR043992">
    <property type="entry name" value="SLT_3"/>
</dbReference>
<dbReference type="SUPFAM" id="SSF53955">
    <property type="entry name" value="Lysozyme-like"/>
    <property type="match status" value="1"/>
</dbReference>
<keyword evidence="1" id="KW-0732">Signal</keyword>
<gene>
    <name evidence="3" type="ORF">Prubr_50330</name>
</gene>
<feature type="signal peptide" evidence="1">
    <location>
        <begin position="1"/>
        <end position="26"/>
    </location>
</feature>
<evidence type="ECO:0000313" key="4">
    <source>
        <dbReference type="Proteomes" id="UP000680866"/>
    </source>
</evidence>
<proteinExistence type="predicted"/>
<name>A0A810N3G9_9ACTN</name>
<evidence type="ECO:0000256" key="1">
    <source>
        <dbReference type="SAM" id="SignalP"/>
    </source>
</evidence>
<dbReference type="RefSeq" id="WP_246567585.1">
    <property type="nucleotide sequence ID" value="NZ_AP023359.1"/>
</dbReference>